<dbReference type="GO" id="GO:0032993">
    <property type="term" value="C:protein-DNA complex"/>
    <property type="evidence" value="ECO:0007669"/>
    <property type="project" value="TreeGrafter"/>
</dbReference>
<name>A0A5Q4Z3R8_9BURK</name>
<dbReference type="Pfam" id="PF00072">
    <property type="entry name" value="Response_reg"/>
    <property type="match status" value="1"/>
</dbReference>
<dbReference type="PANTHER" id="PTHR48111">
    <property type="entry name" value="REGULATOR OF RPOS"/>
    <property type="match status" value="1"/>
</dbReference>
<evidence type="ECO:0000259" key="9">
    <source>
        <dbReference type="PROSITE" id="PS51755"/>
    </source>
</evidence>
<dbReference type="Gene3D" id="1.10.10.10">
    <property type="entry name" value="Winged helix-like DNA-binding domain superfamily/Winged helix DNA-binding domain"/>
    <property type="match status" value="1"/>
</dbReference>
<feature type="DNA-binding region" description="OmpR/PhoB-type" evidence="7">
    <location>
        <begin position="195"/>
        <end position="291"/>
    </location>
</feature>
<evidence type="ECO:0000256" key="7">
    <source>
        <dbReference type="PROSITE-ProRule" id="PRU01091"/>
    </source>
</evidence>
<protein>
    <submittedName>
        <fullName evidence="10">Response regulators consisting of a CheY-like receiver domain and a winged-helix DNA-binding domain</fullName>
    </submittedName>
</protein>
<dbReference type="PANTHER" id="PTHR48111:SF67">
    <property type="entry name" value="TRANSCRIPTIONAL REGULATORY PROTEIN TCTD"/>
    <property type="match status" value="1"/>
</dbReference>
<dbReference type="InterPro" id="IPR036388">
    <property type="entry name" value="WH-like_DNA-bd_sf"/>
</dbReference>
<dbReference type="InterPro" id="IPR001789">
    <property type="entry name" value="Sig_transdc_resp-reg_receiver"/>
</dbReference>
<keyword evidence="5" id="KW-0804">Transcription</keyword>
<dbReference type="KEGG" id="pdio:PDMSB3_2922.1"/>
<dbReference type="GO" id="GO:0006355">
    <property type="term" value="P:regulation of DNA-templated transcription"/>
    <property type="evidence" value="ECO:0007669"/>
    <property type="project" value="InterPro"/>
</dbReference>
<dbReference type="InterPro" id="IPR011006">
    <property type="entry name" value="CheY-like_superfamily"/>
</dbReference>
<dbReference type="SMART" id="SM00448">
    <property type="entry name" value="REC"/>
    <property type="match status" value="1"/>
</dbReference>
<keyword evidence="2" id="KW-0902">Two-component regulatory system</keyword>
<dbReference type="AlphaFoldDB" id="A0A5Q4Z3R8"/>
<evidence type="ECO:0000256" key="4">
    <source>
        <dbReference type="ARBA" id="ARBA00023125"/>
    </source>
</evidence>
<dbReference type="GO" id="GO:0005829">
    <property type="term" value="C:cytosol"/>
    <property type="evidence" value="ECO:0007669"/>
    <property type="project" value="TreeGrafter"/>
</dbReference>
<dbReference type="GO" id="GO:0000156">
    <property type="term" value="F:phosphorelay response regulator activity"/>
    <property type="evidence" value="ECO:0007669"/>
    <property type="project" value="TreeGrafter"/>
</dbReference>
<dbReference type="PROSITE" id="PS50110">
    <property type="entry name" value="RESPONSE_REGULATORY"/>
    <property type="match status" value="1"/>
</dbReference>
<accession>A0A5Q4Z3R8</accession>
<dbReference type="InterPro" id="IPR001867">
    <property type="entry name" value="OmpR/PhoB-type_DNA-bd"/>
</dbReference>
<evidence type="ECO:0000256" key="6">
    <source>
        <dbReference type="PROSITE-ProRule" id="PRU00169"/>
    </source>
</evidence>
<proteinExistence type="predicted"/>
<organism evidence="10 11">
    <name type="scientific">Paraburkholderia dioscoreae</name>
    <dbReference type="NCBI Taxonomy" id="2604047"/>
    <lineage>
        <taxon>Bacteria</taxon>
        <taxon>Pseudomonadati</taxon>
        <taxon>Pseudomonadota</taxon>
        <taxon>Betaproteobacteria</taxon>
        <taxon>Burkholderiales</taxon>
        <taxon>Burkholderiaceae</taxon>
        <taxon>Paraburkholderia</taxon>
    </lineage>
</organism>
<feature type="domain" description="OmpR/PhoB-type" evidence="9">
    <location>
        <begin position="195"/>
        <end position="291"/>
    </location>
</feature>
<keyword evidence="3" id="KW-0805">Transcription regulation</keyword>
<dbReference type="GO" id="GO:0000976">
    <property type="term" value="F:transcription cis-regulatory region binding"/>
    <property type="evidence" value="ECO:0007669"/>
    <property type="project" value="TreeGrafter"/>
</dbReference>
<dbReference type="PROSITE" id="PS51755">
    <property type="entry name" value="OMPR_PHOB"/>
    <property type="match status" value="1"/>
</dbReference>
<keyword evidence="1 6" id="KW-0597">Phosphoprotein</keyword>
<evidence type="ECO:0000256" key="5">
    <source>
        <dbReference type="ARBA" id="ARBA00023163"/>
    </source>
</evidence>
<evidence type="ECO:0000256" key="2">
    <source>
        <dbReference type="ARBA" id="ARBA00023012"/>
    </source>
</evidence>
<dbReference type="Gene3D" id="3.40.50.2300">
    <property type="match status" value="1"/>
</dbReference>
<evidence type="ECO:0000256" key="3">
    <source>
        <dbReference type="ARBA" id="ARBA00023015"/>
    </source>
</evidence>
<sequence length="296" mass="32682">MTAIIEIGNLLVAFWAGGKSWVLTRNLAATSPKSHPNARPKLRNVCRKPQRKRANPLFYGTIDGLTFAAPAMKLLLIEDNPTLAHWLAKMLEQEAFALDAVQDGDAADQLLRTNHYDVILLDLNLPKLSGKNVLRRLRQRGDATPVLILTASGSIDEKVELLGAGADDYLVKPFEVRELIARIKVAIRRQSPSKASEVVCGDLAFDIDTRQFTLKGAPLNVTPRERSVLETLILRLGKTVTKPALVDAIFTLADEPSEDAVEIYISRLRKKLDGSSAAIVTLRGLGYLLRKKEDDQ</sequence>
<dbReference type="CDD" id="cd00383">
    <property type="entry name" value="trans_reg_C"/>
    <property type="match status" value="1"/>
</dbReference>
<dbReference type="Pfam" id="PF00486">
    <property type="entry name" value="Trans_reg_C"/>
    <property type="match status" value="1"/>
</dbReference>
<dbReference type="SUPFAM" id="SSF52172">
    <property type="entry name" value="CheY-like"/>
    <property type="match status" value="1"/>
</dbReference>
<evidence type="ECO:0000313" key="10">
    <source>
        <dbReference type="EMBL" id="VVD34206.1"/>
    </source>
</evidence>
<evidence type="ECO:0000313" key="11">
    <source>
        <dbReference type="Proteomes" id="UP000325811"/>
    </source>
</evidence>
<dbReference type="FunFam" id="3.40.50.2300:FF:000002">
    <property type="entry name" value="DNA-binding response regulator PhoP"/>
    <property type="match status" value="1"/>
</dbReference>
<feature type="domain" description="Response regulatory" evidence="8">
    <location>
        <begin position="73"/>
        <end position="187"/>
    </location>
</feature>
<reference evidence="10 11" key="1">
    <citation type="submission" date="2019-08" db="EMBL/GenBank/DDBJ databases">
        <authorList>
            <person name="Herpell B J."/>
        </authorList>
    </citation>
    <scope>NUCLEOTIDE SEQUENCE [LARGE SCALE GENOMIC DNA]</scope>
    <source>
        <strain evidence="11">Msb3</strain>
    </source>
</reference>
<feature type="modified residue" description="4-aspartylphosphate" evidence="6">
    <location>
        <position position="122"/>
    </location>
</feature>
<keyword evidence="4 7" id="KW-0238">DNA-binding</keyword>
<dbReference type="EMBL" id="LR699554">
    <property type="protein sequence ID" value="VVD34206.1"/>
    <property type="molecule type" value="Genomic_DNA"/>
</dbReference>
<gene>
    <name evidence="10" type="ORF">PDMSB3_2922</name>
</gene>
<keyword evidence="11" id="KW-1185">Reference proteome</keyword>
<evidence type="ECO:0000259" key="8">
    <source>
        <dbReference type="PROSITE" id="PS50110"/>
    </source>
</evidence>
<dbReference type="Proteomes" id="UP000325811">
    <property type="component" value="Chromosome II"/>
</dbReference>
<dbReference type="InterPro" id="IPR039420">
    <property type="entry name" value="WalR-like"/>
</dbReference>
<evidence type="ECO:0000256" key="1">
    <source>
        <dbReference type="ARBA" id="ARBA00022553"/>
    </source>
</evidence>
<dbReference type="SMART" id="SM00862">
    <property type="entry name" value="Trans_reg_C"/>
    <property type="match status" value="1"/>
</dbReference>